<accession>A0A543NI10</accession>
<name>A0A543NI10_9ACTN</name>
<comment type="caution">
    <text evidence="3">The sequence shown here is derived from an EMBL/GenBank/DDBJ whole genome shotgun (WGS) entry which is preliminary data.</text>
</comment>
<keyword evidence="2" id="KW-0812">Transmembrane</keyword>
<dbReference type="EMBL" id="VFQC01000001">
    <property type="protein sequence ID" value="TQN31461.1"/>
    <property type="molecule type" value="Genomic_DNA"/>
</dbReference>
<organism evidence="3 4">
    <name type="scientific">Haloactinospora alba</name>
    <dbReference type="NCBI Taxonomy" id="405555"/>
    <lineage>
        <taxon>Bacteria</taxon>
        <taxon>Bacillati</taxon>
        <taxon>Actinomycetota</taxon>
        <taxon>Actinomycetes</taxon>
        <taxon>Streptosporangiales</taxon>
        <taxon>Nocardiopsidaceae</taxon>
        <taxon>Haloactinospora</taxon>
    </lineage>
</organism>
<keyword evidence="2" id="KW-1133">Transmembrane helix</keyword>
<gene>
    <name evidence="3" type="ORF">FHX37_1365</name>
</gene>
<dbReference type="AlphaFoldDB" id="A0A543NI10"/>
<feature type="compositionally biased region" description="Basic residues" evidence="1">
    <location>
        <begin position="32"/>
        <end position="43"/>
    </location>
</feature>
<feature type="region of interest" description="Disordered" evidence="1">
    <location>
        <begin position="1"/>
        <end position="43"/>
    </location>
</feature>
<proteinExistence type="predicted"/>
<sequence length="291" mass="31159">MSPSESSVSGTPGRRRKPDEADSIAGLAAPAPRKKGSRRRRKNNASNGKLLRVLLSVLGVAVVALVAVLLVQFVWGGATAPEQARPAAYNVEDSQTITEALATREDDNRDIGESEFFERGNEEFESQGLTFELEESDITADCAEAVWGEELRTALREGGCEQAARAGYTSDDHVAAAVVFNLEDTDASESVAEAMRPPQDAEAEAPGFFTVPGDSSPLDRLGGGYSAAEAMVSGHYLVVVWVQSVASDSPQEEEDLTSPLIAVSGFSDPLYRRVVQQENAQQLDGEQPETQ</sequence>
<keyword evidence="4" id="KW-1185">Reference proteome</keyword>
<reference evidence="3 4" key="1">
    <citation type="submission" date="2019-06" db="EMBL/GenBank/DDBJ databases">
        <title>Sequencing the genomes of 1000 actinobacteria strains.</title>
        <authorList>
            <person name="Klenk H.-P."/>
        </authorList>
    </citation>
    <scope>NUCLEOTIDE SEQUENCE [LARGE SCALE GENOMIC DNA]</scope>
    <source>
        <strain evidence="3 4">DSM 45015</strain>
    </source>
</reference>
<evidence type="ECO:0000256" key="1">
    <source>
        <dbReference type="SAM" id="MobiDB-lite"/>
    </source>
</evidence>
<evidence type="ECO:0000313" key="4">
    <source>
        <dbReference type="Proteomes" id="UP000317422"/>
    </source>
</evidence>
<evidence type="ECO:0000313" key="3">
    <source>
        <dbReference type="EMBL" id="TQN31461.1"/>
    </source>
</evidence>
<dbReference type="OrthoDB" id="3468003at2"/>
<feature type="compositionally biased region" description="Polar residues" evidence="1">
    <location>
        <begin position="1"/>
        <end position="10"/>
    </location>
</feature>
<keyword evidence="2" id="KW-0472">Membrane</keyword>
<dbReference type="Proteomes" id="UP000317422">
    <property type="component" value="Unassembled WGS sequence"/>
</dbReference>
<dbReference type="RefSeq" id="WP_141922823.1">
    <property type="nucleotide sequence ID" value="NZ_VFQC01000001.1"/>
</dbReference>
<evidence type="ECO:0000256" key="2">
    <source>
        <dbReference type="SAM" id="Phobius"/>
    </source>
</evidence>
<feature type="transmembrane region" description="Helical" evidence="2">
    <location>
        <begin position="50"/>
        <end position="75"/>
    </location>
</feature>
<protein>
    <submittedName>
        <fullName evidence="3">Uncharacterized protein</fullName>
    </submittedName>
</protein>